<keyword evidence="2" id="KW-0732">Signal</keyword>
<dbReference type="Proteomes" id="UP000014760">
    <property type="component" value="Unassembled WGS sequence"/>
</dbReference>
<evidence type="ECO:0000256" key="1">
    <source>
        <dbReference type="SAM" id="MobiDB-lite"/>
    </source>
</evidence>
<feature type="signal peptide" evidence="2">
    <location>
        <begin position="1"/>
        <end position="21"/>
    </location>
</feature>
<evidence type="ECO:0008006" key="6">
    <source>
        <dbReference type="Google" id="ProtNLM"/>
    </source>
</evidence>
<evidence type="ECO:0000313" key="5">
    <source>
        <dbReference type="Proteomes" id="UP000014760"/>
    </source>
</evidence>
<feature type="region of interest" description="Disordered" evidence="1">
    <location>
        <begin position="96"/>
        <end position="140"/>
    </location>
</feature>
<accession>R7UQ53</accession>
<reference evidence="5" key="1">
    <citation type="submission" date="2012-12" db="EMBL/GenBank/DDBJ databases">
        <authorList>
            <person name="Hellsten U."/>
            <person name="Grimwood J."/>
            <person name="Chapman J.A."/>
            <person name="Shapiro H."/>
            <person name="Aerts A."/>
            <person name="Otillar R.P."/>
            <person name="Terry A.Y."/>
            <person name="Boore J.L."/>
            <person name="Simakov O."/>
            <person name="Marletaz F."/>
            <person name="Cho S.-J."/>
            <person name="Edsinger-Gonzales E."/>
            <person name="Havlak P."/>
            <person name="Kuo D.-H."/>
            <person name="Larsson T."/>
            <person name="Lv J."/>
            <person name="Arendt D."/>
            <person name="Savage R."/>
            <person name="Osoegawa K."/>
            <person name="de Jong P."/>
            <person name="Lindberg D.R."/>
            <person name="Seaver E.C."/>
            <person name="Weisblat D.A."/>
            <person name="Putnam N.H."/>
            <person name="Grigoriev I.V."/>
            <person name="Rokhsar D.S."/>
        </authorList>
    </citation>
    <scope>NUCLEOTIDE SEQUENCE</scope>
    <source>
        <strain evidence="5">I ESC-2004</strain>
    </source>
</reference>
<dbReference type="AlphaFoldDB" id="R7UQ53"/>
<keyword evidence="5" id="KW-1185">Reference proteome</keyword>
<gene>
    <name evidence="3" type="ORF">CAPTEDRAFT_185942</name>
</gene>
<dbReference type="SUPFAM" id="SSF57625">
    <property type="entry name" value="Invertebrate chitin-binding proteins"/>
    <property type="match status" value="1"/>
</dbReference>
<evidence type="ECO:0000313" key="4">
    <source>
        <dbReference type="EnsemblMetazoa" id="CapteP185942"/>
    </source>
</evidence>
<dbReference type="EnsemblMetazoa" id="CapteT185942">
    <property type="protein sequence ID" value="CapteP185942"/>
    <property type="gene ID" value="CapteG185942"/>
</dbReference>
<name>R7UQ53_CAPTE</name>
<dbReference type="GO" id="GO:0008061">
    <property type="term" value="F:chitin binding"/>
    <property type="evidence" value="ECO:0007669"/>
    <property type="project" value="InterPro"/>
</dbReference>
<reference evidence="4" key="3">
    <citation type="submission" date="2015-06" db="UniProtKB">
        <authorList>
            <consortium name="EnsemblMetazoa"/>
        </authorList>
    </citation>
    <scope>IDENTIFICATION</scope>
</reference>
<evidence type="ECO:0000256" key="2">
    <source>
        <dbReference type="SAM" id="SignalP"/>
    </source>
</evidence>
<dbReference type="EMBL" id="AMQN01021840">
    <property type="status" value="NOT_ANNOTATED_CDS"/>
    <property type="molecule type" value="Genomic_DNA"/>
</dbReference>
<dbReference type="HOGENOM" id="CLU_080806_0_0_1"/>
<sequence>MELIWNVLIGCIAVCVSSVFSLRQTHPWPYLPEARNPATAAPVINAPVPAMVDKSITTPATTPSANQAAPSGGHFYGQLLLKSWVTLWGQPLEYPDAGQPTSHGTKIHTATPQPAPIPTTTAPTVSPTTAPTNAPTDAPTAVTTTQTSATAQPGSGKVSGPMCEGIYPYGYRRSSSVNSGAFDICYNGTWFRESTQQCINNFGSAPGYGSMWNPSANTWQGGNGASSFGGSGSGQTAHDARNGHYYYECISDLSGGGRWIHRACALGSIFNHVTGNCGRKDAKFHDDSGWSKKVRSLASS</sequence>
<dbReference type="EMBL" id="KB299218">
    <property type="protein sequence ID" value="ELU08238.1"/>
    <property type="molecule type" value="Genomic_DNA"/>
</dbReference>
<feature type="compositionally biased region" description="Low complexity" evidence="1">
    <location>
        <begin position="118"/>
        <end position="140"/>
    </location>
</feature>
<feature type="chain" id="PRO_5008788214" description="Chitin-binding type-2 domain-containing protein" evidence="2">
    <location>
        <begin position="22"/>
        <end position="300"/>
    </location>
</feature>
<proteinExistence type="predicted"/>
<organism evidence="3">
    <name type="scientific">Capitella teleta</name>
    <name type="common">Polychaete worm</name>
    <dbReference type="NCBI Taxonomy" id="283909"/>
    <lineage>
        <taxon>Eukaryota</taxon>
        <taxon>Metazoa</taxon>
        <taxon>Spiralia</taxon>
        <taxon>Lophotrochozoa</taxon>
        <taxon>Annelida</taxon>
        <taxon>Polychaeta</taxon>
        <taxon>Sedentaria</taxon>
        <taxon>Scolecida</taxon>
        <taxon>Capitellidae</taxon>
        <taxon>Capitella</taxon>
    </lineage>
</organism>
<evidence type="ECO:0000313" key="3">
    <source>
        <dbReference type="EMBL" id="ELU08238.1"/>
    </source>
</evidence>
<reference evidence="3 5" key="2">
    <citation type="journal article" date="2013" name="Nature">
        <title>Insights into bilaterian evolution from three spiralian genomes.</title>
        <authorList>
            <person name="Simakov O."/>
            <person name="Marletaz F."/>
            <person name="Cho S.J."/>
            <person name="Edsinger-Gonzales E."/>
            <person name="Havlak P."/>
            <person name="Hellsten U."/>
            <person name="Kuo D.H."/>
            <person name="Larsson T."/>
            <person name="Lv J."/>
            <person name="Arendt D."/>
            <person name="Savage R."/>
            <person name="Osoegawa K."/>
            <person name="de Jong P."/>
            <person name="Grimwood J."/>
            <person name="Chapman J.A."/>
            <person name="Shapiro H."/>
            <person name="Aerts A."/>
            <person name="Otillar R.P."/>
            <person name="Terry A.Y."/>
            <person name="Boore J.L."/>
            <person name="Grigoriev I.V."/>
            <person name="Lindberg D.R."/>
            <person name="Seaver E.C."/>
            <person name="Weisblat D.A."/>
            <person name="Putnam N.H."/>
            <person name="Rokhsar D.S."/>
        </authorList>
    </citation>
    <scope>NUCLEOTIDE SEQUENCE</scope>
    <source>
        <strain evidence="3 5">I ESC-2004</strain>
    </source>
</reference>
<dbReference type="InterPro" id="IPR036508">
    <property type="entry name" value="Chitin-bd_dom_sf"/>
</dbReference>
<protein>
    <recommendedName>
        <fullName evidence="6">Chitin-binding type-2 domain-containing protein</fullName>
    </recommendedName>
</protein>